<keyword evidence="1" id="KW-1133">Transmembrane helix</keyword>
<evidence type="ECO:0000313" key="3">
    <source>
        <dbReference type="Proteomes" id="UP000633418"/>
    </source>
</evidence>
<evidence type="ECO:0000256" key="1">
    <source>
        <dbReference type="SAM" id="Phobius"/>
    </source>
</evidence>
<evidence type="ECO:0000313" key="2">
    <source>
        <dbReference type="EMBL" id="QXI40418.1"/>
    </source>
</evidence>
<dbReference type="RefSeq" id="WP_186662307.1">
    <property type="nucleotide sequence ID" value="NZ_CP077095.1"/>
</dbReference>
<keyword evidence="3" id="KW-1185">Reference proteome</keyword>
<feature type="transmembrane region" description="Helical" evidence="1">
    <location>
        <begin position="6"/>
        <end position="24"/>
    </location>
</feature>
<accession>A0A9E6TYG5</accession>
<reference evidence="2 3" key="1">
    <citation type="journal article" date="2020" name="Microorganisms">
        <title>Reliable Identification of Environmental Pseudomonas Isolates Using the rpoD Gene.</title>
        <authorList>
            <consortium name="The Broad Institute Genome Sequencing Platform"/>
            <person name="Girard L."/>
            <person name="Lood C."/>
            <person name="Rokni-Zadeh H."/>
            <person name="van Noort V."/>
            <person name="Lavigne R."/>
            <person name="De Mot R."/>
        </authorList>
    </citation>
    <scope>NUCLEOTIDE SEQUENCE [LARGE SCALE GENOMIC DNA]</scope>
    <source>
        <strain evidence="2 3">RW9S1A</strain>
    </source>
</reference>
<name>A0A9E6TYG5_9PSED</name>
<dbReference type="KEGG" id="pxn:HU772_010240"/>
<dbReference type="EMBL" id="CP077095">
    <property type="protein sequence ID" value="QXI40418.1"/>
    <property type="molecule type" value="Genomic_DNA"/>
</dbReference>
<proteinExistence type="predicted"/>
<dbReference type="AlphaFoldDB" id="A0A9E6TYG5"/>
<dbReference type="Proteomes" id="UP000633418">
    <property type="component" value="Chromosome"/>
</dbReference>
<sequence length="81" mass="9061">MDYKEVFFYSYSILLAVMATYLFGRLALMSRRLLQIGSGVEKVAVFVTGQLPGTLVVWLWSSFLFGSTLGAVWSALLWLSS</sequence>
<reference evidence="2 3" key="2">
    <citation type="journal article" date="2021" name="Microorganisms">
        <title>The Ever-Expanding Pseudomonas Genus: Description of 43 New Species and Partition of the Pseudomonas putida Group.</title>
        <authorList>
            <person name="Girard L."/>
            <person name="Lood C."/>
            <person name="Hofte M."/>
            <person name="Vandamme P."/>
            <person name="Rokni-Zadeh H."/>
            <person name="van Noort V."/>
            <person name="Lavigne R."/>
            <person name="De Mot R."/>
        </authorList>
    </citation>
    <scope>NUCLEOTIDE SEQUENCE [LARGE SCALE GENOMIC DNA]</scope>
    <source>
        <strain evidence="2 3">RW9S1A</strain>
    </source>
</reference>
<keyword evidence="1" id="KW-0812">Transmembrane</keyword>
<gene>
    <name evidence="2" type="ORF">HU772_010240</name>
</gene>
<protein>
    <submittedName>
        <fullName evidence="2">Uncharacterized protein</fullName>
    </submittedName>
</protein>
<keyword evidence="1" id="KW-0472">Membrane</keyword>
<organism evidence="2 3">
    <name type="scientific">Pseudomonas xantholysinigenes</name>
    <dbReference type="NCBI Taxonomy" id="2745490"/>
    <lineage>
        <taxon>Bacteria</taxon>
        <taxon>Pseudomonadati</taxon>
        <taxon>Pseudomonadota</taxon>
        <taxon>Gammaproteobacteria</taxon>
        <taxon>Pseudomonadales</taxon>
        <taxon>Pseudomonadaceae</taxon>
        <taxon>Pseudomonas</taxon>
    </lineage>
</organism>
<feature type="transmembrane region" description="Helical" evidence="1">
    <location>
        <begin position="57"/>
        <end position="79"/>
    </location>
</feature>